<dbReference type="OrthoDB" id="9775864at2"/>
<dbReference type="SUPFAM" id="SSF51735">
    <property type="entry name" value="NAD(P)-binding Rossmann-fold domains"/>
    <property type="match status" value="1"/>
</dbReference>
<dbReference type="InterPro" id="IPR002347">
    <property type="entry name" value="SDR_fam"/>
</dbReference>
<comment type="similarity">
    <text evidence="1">Belongs to the short-chain dehydrogenases/reductases (SDR) family.</text>
</comment>
<dbReference type="AlphaFoldDB" id="A0A545TNI0"/>
<dbReference type="GO" id="GO:0016491">
    <property type="term" value="F:oxidoreductase activity"/>
    <property type="evidence" value="ECO:0007669"/>
    <property type="project" value="UniProtKB-KW"/>
</dbReference>
<dbReference type="InterPro" id="IPR036291">
    <property type="entry name" value="NAD(P)-bd_dom_sf"/>
</dbReference>
<evidence type="ECO:0000313" key="3">
    <source>
        <dbReference type="EMBL" id="TQV78774.1"/>
    </source>
</evidence>
<protein>
    <submittedName>
        <fullName evidence="3">SDR family oxidoreductase</fullName>
    </submittedName>
</protein>
<dbReference type="Gene3D" id="3.40.50.720">
    <property type="entry name" value="NAD(P)-binding Rossmann-like Domain"/>
    <property type="match status" value="1"/>
</dbReference>
<comment type="caution">
    <text evidence="3">The sequence shown here is derived from an EMBL/GenBank/DDBJ whole genome shotgun (WGS) entry which is preliminary data.</text>
</comment>
<evidence type="ECO:0000256" key="2">
    <source>
        <dbReference type="ARBA" id="ARBA00023002"/>
    </source>
</evidence>
<dbReference type="PANTHER" id="PTHR43943:SF17">
    <property type="entry name" value="3-PHENYLPROPIONATE-DIHYDRODIOL_CINNAMIC ACID-DIHYDRODIOL DEHYDROGENASE"/>
    <property type="match status" value="1"/>
</dbReference>
<name>A0A545TNI0_9GAMM</name>
<accession>A0A545TNI0</accession>
<dbReference type="RefSeq" id="WP_142904609.1">
    <property type="nucleotide sequence ID" value="NZ_ML660093.1"/>
</dbReference>
<keyword evidence="2" id="KW-0560">Oxidoreductase</keyword>
<evidence type="ECO:0000313" key="4">
    <source>
        <dbReference type="Proteomes" id="UP000319732"/>
    </source>
</evidence>
<dbReference type="Pfam" id="PF13561">
    <property type="entry name" value="adh_short_C2"/>
    <property type="match status" value="1"/>
</dbReference>
<sequence length="255" mass="27272">MDLNLKGKRAIVTGGSRGIGNAILNVLAKEGASIATCARGSEALNKALGEWEAQGINAYGEAIDVTDTAAYTRWLENAANHLGGVDIFISNVSTRISSQGEQRWLDAFETDFLQHMRATELVIPFLQKSDAGSLVFISSIASVMANIIPQEREYGVMKAALNAYAAQLAHRLAENGIRSNFVTPGPINFEGGFWAQVKQADPALFERASQISALQRHGTPQEVANAVAFLASPAASYITGANLRVDGGALKHTHY</sequence>
<evidence type="ECO:0000256" key="1">
    <source>
        <dbReference type="ARBA" id="ARBA00006484"/>
    </source>
</evidence>
<dbReference type="FunFam" id="3.40.50.720:FF:000084">
    <property type="entry name" value="Short-chain dehydrogenase reductase"/>
    <property type="match status" value="1"/>
</dbReference>
<dbReference type="PANTHER" id="PTHR43943">
    <property type="entry name" value="DEHYDROGENASE/REDUCTASE (SDR FAMILY) MEMBER 4"/>
    <property type="match status" value="1"/>
</dbReference>
<organism evidence="3 4">
    <name type="scientific">Exilibacterium tricleocarpae</name>
    <dbReference type="NCBI Taxonomy" id="2591008"/>
    <lineage>
        <taxon>Bacteria</taxon>
        <taxon>Pseudomonadati</taxon>
        <taxon>Pseudomonadota</taxon>
        <taxon>Gammaproteobacteria</taxon>
        <taxon>Cellvibrionales</taxon>
        <taxon>Cellvibrionaceae</taxon>
        <taxon>Exilibacterium</taxon>
    </lineage>
</organism>
<dbReference type="PRINTS" id="PR00081">
    <property type="entry name" value="GDHRDH"/>
</dbReference>
<dbReference type="EMBL" id="VHSG01000012">
    <property type="protein sequence ID" value="TQV78774.1"/>
    <property type="molecule type" value="Genomic_DNA"/>
</dbReference>
<reference evidence="3 4" key="1">
    <citation type="submission" date="2019-06" db="EMBL/GenBank/DDBJ databases">
        <title>Whole genome sequence for Cellvibrionaceae sp. R142.</title>
        <authorList>
            <person name="Wang G."/>
        </authorList>
    </citation>
    <scope>NUCLEOTIDE SEQUENCE [LARGE SCALE GENOMIC DNA]</scope>
    <source>
        <strain evidence="3 4">R142</strain>
    </source>
</reference>
<proteinExistence type="inferred from homology"/>
<gene>
    <name evidence="3" type="ORF">FKG94_12190</name>
</gene>
<keyword evidence="4" id="KW-1185">Reference proteome</keyword>
<dbReference type="Proteomes" id="UP000319732">
    <property type="component" value="Unassembled WGS sequence"/>
</dbReference>